<dbReference type="Proteomes" id="UP000298663">
    <property type="component" value="Unassembled WGS sequence"/>
</dbReference>
<dbReference type="AlphaFoldDB" id="A0A4V6A0Z1"/>
<keyword evidence="3" id="KW-1185">Reference proteome</keyword>
<feature type="region of interest" description="Disordered" evidence="1">
    <location>
        <begin position="1"/>
        <end position="85"/>
    </location>
</feature>
<feature type="compositionally biased region" description="Basic and acidic residues" evidence="1">
    <location>
        <begin position="18"/>
        <end position="42"/>
    </location>
</feature>
<sequence>MDFQTQKFGTRHTQTNKSDSRREEVFESDAEKPNSNHREPSKMRFASIKRMMAPNTRSRNQNEAASEPKVQLRQTSKPKYIGKLPDTPGYAVGTLLSQHLTANKIETEAKFARNGHIAYPQRSKHREIMIRS</sequence>
<reference evidence="2 3" key="2">
    <citation type="journal article" date="2019" name="G3 (Bethesda)">
        <title>Hybrid Assembly of the Genome of the Entomopathogenic Nematode Steinernema carpocapsae Identifies the X-Chromosome.</title>
        <authorList>
            <person name="Serra L."/>
            <person name="Macchietto M."/>
            <person name="Macias-Munoz A."/>
            <person name="McGill C.J."/>
            <person name="Rodriguez I.M."/>
            <person name="Rodriguez B."/>
            <person name="Murad R."/>
            <person name="Mortazavi A."/>
        </authorList>
    </citation>
    <scope>NUCLEOTIDE SEQUENCE [LARGE SCALE GENOMIC DNA]</scope>
    <source>
        <strain evidence="2 3">ALL</strain>
    </source>
</reference>
<gene>
    <name evidence="2" type="ORF">L596_020589</name>
</gene>
<comment type="caution">
    <text evidence="2">The sequence shown here is derived from an EMBL/GenBank/DDBJ whole genome shotgun (WGS) entry which is preliminary data.</text>
</comment>
<evidence type="ECO:0000313" key="3">
    <source>
        <dbReference type="Proteomes" id="UP000298663"/>
    </source>
</evidence>
<evidence type="ECO:0000313" key="2">
    <source>
        <dbReference type="EMBL" id="TKR73255.1"/>
    </source>
</evidence>
<evidence type="ECO:0000256" key="1">
    <source>
        <dbReference type="SAM" id="MobiDB-lite"/>
    </source>
</evidence>
<proteinExistence type="predicted"/>
<feature type="compositionally biased region" description="Polar residues" evidence="1">
    <location>
        <begin position="55"/>
        <end position="64"/>
    </location>
</feature>
<name>A0A4V6A0Z1_STECR</name>
<feature type="compositionally biased region" description="Polar residues" evidence="1">
    <location>
        <begin position="1"/>
        <end position="17"/>
    </location>
</feature>
<accession>A0A4V6A0Z1</accession>
<organism evidence="2 3">
    <name type="scientific">Steinernema carpocapsae</name>
    <name type="common">Entomopathogenic nematode</name>
    <dbReference type="NCBI Taxonomy" id="34508"/>
    <lineage>
        <taxon>Eukaryota</taxon>
        <taxon>Metazoa</taxon>
        <taxon>Ecdysozoa</taxon>
        <taxon>Nematoda</taxon>
        <taxon>Chromadorea</taxon>
        <taxon>Rhabditida</taxon>
        <taxon>Tylenchina</taxon>
        <taxon>Panagrolaimomorpha</taxon>
        <taxon>Strongyloidoidea</taxon>
        <taxon>Steinernematidae</taxon>
        <taxon>Steinernema</taxon>
    </lineage>
</organism>
<dbReference type="EMBL" id="AZBU02000006">
    <property type="protein sequence ID" value="TKR73255.1"/>
    <property type="molecule type" value="Genomic_DNA"/>
</dbReference>
<reference evidence="2 3" key="1">
    <citation type="journal article" date="2015" name="Genome Biol.">
        <title>Comparative genomics of Steinernema reveals deeply conserved gene regulatory networks.</title>
        <authorList>
            <person name="Dillman A.R."/>
            <person name="Macchietto M."/>
            <person name="Porter C.F."/>
            <person name="Rogers A."/>
            <person name="Williams B."/>
            <person name="Antoshechkin I."/>
            <person name="Lee M.M."/>
            <person name="Goodwin Z."/>
            <person name="Lu X."/>
            <person name="Lewis E.E."/>
            <person name="Goodrich-Blair H."/>
            <person name="Stock S.P."/>
            <person name="Adams B.J."/>
            <person name="Sternberg P.W."/>
            <person name="Mortazavi A."/>
        </authorList>
    </citation>
    <scope>NUCLEOTIDE SEQUENCE [LARGE SCALE GENOMIC DNA]</scope>
    <source>
        <strain evidence="2 3">ALL</strain>
    </source>
</reference>
<protein>
    <submittedName>
        <fullName evidence="2">Uncharacterized protein</fullName>
    </submittedName>
</protein>